<keyword evidence="11" id="KW-1185">Reference proteome</keyword>
<evidence type="ECO:0000256" key="1">
    <source>
        <dbReference type="ARBA" id="ARBA00000085"/>
    </source>
</evidence>
<dbReference type="InterPro" id="IPR011495">
    <property type="entry name" value="Sig_transdc_His_kin_sub2_dim/P"/>
</dbReference>
<dbReference type="GO" id="GO:0005524">
    <property type="term" value="F:ATP binding"/>
    <property type="evidence" value="ECO:0007669"/>
    <property type="project" value="UniProtKB-KW"/>
</dbReference>
<dbReference type="Pfam" id="PF07568">
    <property type="entry name" value="HisKA_2"/>
    <property type="match status" value="1"/>
</dbReference>
<evidence type="ECO:0000256" key="8">
    <source>
        <dbReference type="SAM" id="Phobius"/>
    </source>
</evidence>
<dbReference type="Gene3D" id="3.30.450.20">
    <property type="entry name" value="PAS domain"/>
    <property type="match status" value="1"/>
</dbReference>
<evidence type="ECO:0000256" key="3">
    <source>
        <dbReference type="ARBA" id="ARBA00022553"/>
    </source>
</evidence>
<dbReference type="Pfam" id="PF02518">
    <property type="entry name" value="HATPase_c"/>
    <property type="match status" value="1"/>
</dbReference>
<evidence type="ECO:0000256" key="2">
    <source>
        <dbReference type="ARBA" id="ARBA00012438"/>
    </source>
</evidence>
<organism evidence="10 11">
    <name type="scientific">Maribacter orientalis</name>
    <dbReference type="NCBI Taxonomy" id="228957"/>
    <lineage>
        <taxon>Bacteria</taxon>
        <taxon>Pseudomonadati</taxon>
        <taxon>Bacteroidota</taxon>
        <taxon>Flavobacteriia</taxon>
        <taxon>Flavobacteriales</taxon>
        <taxon>Flavobacteriaceae</taxon>
        <taxon>Maribacter</taxon>
    </lineage>
</organism>
<evidence type="ECO:0000313" key="11">
    <source>
        <dbReference type="Proteomes" id="UP000198990"/>
    </source>
</evidence>
<name>A0A1H7PKI5_9FLAO</name>
<keyword evidence="3" id="KW-0597">Phosphoprotein</keyword>
<feature type="transmembrane region" description="Helical" evidence="8">
    <location>
        <begin position="21"/>
        <end position="40"/>
    </location>
</feature>
<feature type="transmembrane region" description="Helical" evidence="8">
    <location>
        <begin position="122"/>
        <end position="140"/>
    </location>
</feature>
<evidence type="ECO:0000256" key="7">
    <source>
        <dbReference type="ARBA" id="ARBA00022840"/>
    </source>
</evidence>
<dbReference type="InterPro" id="IPR005467">
    <property type="entry name" value="His_kinase_dom"/>
</dbReference>
<keyword evidence="6 10" id="KW-0418">Kinase</keyword>
<dbReference type="SMART" id="SM00387">
    <property type="entry name" value="HATPase_c"/>
    <property type="match status" value="1"/>
</dbReference>
<keyword evidence="8" id="KW-0472">Membrane</keyword>
<dbReference type="RefSeq" id="WP_091623270.1">
    <property type="nucleotide sequence ID" value="NZ_FNZN01000003.1"/>
</dbReference>
<evidence type="ECO:0000256" key="4">
    <source>
        <dbReference type="ARBA" id="ARBA00022679"/>
    </source>
</evidence>
<dbReference type="PROSITE" id="PS50109">
    <property type="entry name" value="HIS_KIN"/>
    <property type="match status" value="1"/>
</dbReference>
<dbReference type="SUPFAM" id="SSF55874">
    <property type="entry name" value="ATPase domain of HSP90 chaperone/DNA topoisomerase II/histidine kinase"/>
    <property type="match status" value="1"/>
</dbReference>
<keyword evidence="7" id="KW-0067">ATP-binding</keyword>
<keyword evidence="8" id="KW-1133">Transmembrane helix</keyword>
<dbReference type="Proteomes" id="UP000198990">
    <property type="component" value="Unassembled WGS sequence"/>
</dbReference>
<comment type="catalytic activity">
    <reaction evidence="1">
        <text>ATP + protein L-histidine = ADP + protein N-phospho-L-histidine.</text>
        <dbReference type="EC" id="2.7.13.3"/>
    </reaction>
</comment>
<dbReference type="PANTHER" id="PTHR41523">
    <property type="entry name" value="TWO-COMPONENT SYSTEM SENSOR PROTEIN"/>
    <property type="match status" value="1"/>
</dbReference>
<dbReference type="EMBL" id="FNZN01000003">
    <property type="protein sequence ID" value="SEL35944.1"/>
    <property type="molecule type" value="Genomic_DNA"/>
</dbReference>
<evidence type="ECO:0000313" key="10">
    <source>
        <dbReference type="EMBL" id="SEL35944.1"/>
    </source>
</evidence>
<feature type="transmembrane region" description="Helical" evidence="8">
    <location>
        <begin position="46"/>
        <end position="64"/>
    </location>
</feature>
<feature type="transmembrane region" description="Helical" evidence="8">
    <location>
        <begin position="99"/>
        <end position="115"/>
    </location>
</feature>
<dbReference type="GO" id="GO:0004673">
    <property type="term" value="F:protein histidine kinase activity"/>
    <property type="evidence" value="ECO:0007669"/>
    <property type="project" value="UniProtKB-EC"/>
</dbReference>
<dbReference type="Gene3D" id="3.30.565.10">
    <property type="entry name" value="Histidine kinase-like ATPase, C-terminal domain"/>
    <property type="match status" value="1"/>
</dbReference>
<keyword evidence="4" id="KW-0808">Transferase</keyword>
<dbReference type="EC" id="2.7.13.3" evidence="2"/>
<protein>
    <recommendedName>
        <fullName evidence="2">histidine kinase</fullName>
        <ecNumber evidence="2">2.7.13.3</ecNumber>
    </recommendedName>
</protein>
<proteinExistence type="predicted"/>
<feature type="domain" description="Histidine kinase" evidence="9">
    <location>
        <begin position="204"/>
        <end position="401"/>
    </location>
</feature>
<keyword evidence="5" id="KW-0547">Nucleotide-binding</keyword>
<accession>A0A1H7PKI5</accession>
<sequence>MPGFTNDNERLQDKTKLFLRVNYTTSIISILFGILCYFLLGITEVVPFPLMAFGILNLINLQYFKIHKKILPTFNFSSILGLISSFIVTLYSGGIHSPFIFMIPIVAFGGFIIINSSRYGKIYLNVIPVLIILIFSQTIPELKITENVIPESSSAVFGLVSVLFSVFILGNTFGKSLLKTYNALYTSKKVMAIQVHEKENLLKEVHHRVKNNLQTVSSLLSLQSRNTESGPMKGLLKGTQNRVIAMAMVHEMLYMRNDISHIEYNSYVQELSEYLIRSIKGIDNNVDLKIDIPDIKLGIDTAIPLGLLINEALTNALKYGIEGEEKGQIHIKLQKDSEKENCYILEIGDNGIGFPETINYKNTKSLGLKLIHNLTRQLRGTIERDASKKGTNYIVKFQEIKQQLAPIE</sequence>
<keyword evidence="8" id="KW-0812">Transmembrane</keyword>
<gene>
    <name evidence="10" type="ORF">SAMN04488008_103464</name>
</gene>
<dbReference type="InterPro" id="IPR036890">
    <property type="entry name" value="HATPase_C_sf"/>
</dbReference>
<feature type="transmembrane region" description="Helical" evidence="8">
    <location>
        <begin position="76"/>
        <end position="93"/>
    </location>
</feature>
<dbReference type="InterPro" id="IPR003594">
    <property type="entry name" value="HATPase_dom"/>
</dbReference>
<dbReference type="STRING" id="228957.SAMN04488008_103464"/>
<reference evidence="11" key="1">
    <citation type="submission" date="2016-10" db="EMBL/GenBank/DDBJ databases">
        <authorList>
            <person name="Varghese N."/>
            <person name="Submissions S."/>
        </authorList>
    </citation>
    <scope>NUCLEOTIDE SEQUENCE [LARGE SCALE GENOMIC DNA]</scope>
    <source>
        <strain evidence="11">DSM 16471</strain>
    </source>
</reference>
<evidence type="ECO:0000256" key="6">
    <source>
        <dbReference type="ARBA" id="ARBA00022777"/>
    </source>
</evidence>
<dbReference type="OrthoDB" id="9767435at2"/>
<feature type="transmembrane region" description="Helical" evidence="8">
    <location>
        <begin position="152"/>
        <end position="170"/>
    </location>
</feature>
<evidence type="ECO:0000259" key="9">
    <source>
        <dbReference type="PROSITE" id="PS50109"/>
    </source>
</evidence>
<evidence type="ECO:0000256" key="5">
    <source>
        <dbReference type="ARBA" id="ARBA00022741"/>
    </source>
</evidence>
<dbReference type="AlphaFoldDB" id="A0A1H7PKI5"/>
<dbReference type="PANTHER" id="PTHR41523:SF8">
    <property type="entry name" value="ETHYLENE RESPONSE SENSOR PROTEIN"/>
    <property type="match status" value="1"/>
</dbReference>